<gene>
    <name evidence="1" type="ORF">CSSPJE1EN1_LOCUS29219</name>
</gene>
<reference evidence="1" key="1">
    <citation type="submission" date="2024-02" db="EMBL/GenBank/DDBJ databases">
        <authorList>
            <consortium name="ELIXIR-Norway"/>
            <consortium name="Elixir Norway"/>
        </authorList>
    </citation>
    <scope>NUCLEOTIDE SEQUENCE</scope>
</reference>
<keyword evidence="2" id="KW-1185">Reference proteome</keyword>
<dbReference type="EMBL" id="CAXAQS010000938">
    <property type="protein sequence ID" value="CAK9253841.1"/>
    <property type="molecule type" value="Genomic_DNA"/>
</dbReference>
<protein>
    <submittedName>
        <fullName evidence="1">Uncharacterized protein</fullName>
    </submittedName>
</protein>
<sequence>MKFSDYRVQKQLSVETQRKAMVAQLEAKVQEAQAQISLTKFLLEAGTEFDEVQTEPIWFAYKSNGDIILESPFTERDMRNGIRLQRKQMQQAAENFDEGNSSGDLYETEEGE</sequence>
<accession>A0ABP0VIW9</accession>
<proteinExistence type="predicted"/>
<name>A0ABP0VIW9_9BRYO</name>
<evidence type="ECO:0000313" key="1">
    <source>
        <dbReference type="EMBL" id="CAK9253841.1"/>
    </source>
</evidence>
<organism evidence="1 2">
    <name type="scientific">Sphagnum jensenii</name>
    <dbReference type="NCBI Taxonomy" id="128206"/>
    <lineage>
        <taxon>Eukaryota</taxon>
        <taxon>Viridiplantae</taxon>
        <taxon>Streptophyta</taxon>
        <taxon>Embryophyta</taxon>
        <taxon>Bryophyta</taxon>
        <taxon>Sphagnophytina</taxon>
        <taxon>Sphagnopsida</taxon>
        <taxon>Sphagnales</taxon>
        <taxon>Sphagnaceae</taxon>
        <taxon>Sphagnum</taxon>
    </lineage>
</organism>
<dbReference type="Proteomes" id="UP001497444">
    <property type="component" value="Unassembled WGS sequence"/>
</dbReference>
<evidence type="ECO:0000313" key="2">
    <source>
        <dbReference type="Proteomes" id="UP001497444"/>
    </source>
</evidence>
<comment type="caution">
    <text evidence="1">The sequence shown here is derived from an EMBL/GenBank/DDBJ whole genome shotgun (WGS) entry which is preliminary data.</text>
</comment>